<dbReference type="InterPro" id="IPR012887">
    <property type="entry name" value="GDP_fucose_pyrophosphorylase"/>
</dbReference>
<evidence type="ECO:0000256" key="2">
    <source>
        <dbReference type="ARBA" id="ARBA00022741"/>
    </source>
</evidence>
<dbReference type="Proteomes" id="UP000298663">
    <property type="component" value="Unassembled WGS sequence"/>
</dbReference>
<feature type="domain" description="GDP-fucose pyrophosphorylase" evidence="3">
    <location>
        <begin position="1"/>
        <end position="312"/>
    </location>
</feature>
<evidence type="ECO:0000313" key="4">
    <source>
        <dbReference type="EMBL" id="TKR77199.1"/>
    </source>
</evidence>
<organism evidence="4 5">
    <name type="scientific">Steinernema carpocapsae</name>
    <name type="common">Entomopathogenic nematode</name>
    <dbReference type="NCBI Taxonomy" id="34508"/>
    <lineage>
        <taxon>Eukaryota</taxon>
        <taxon>Metazoa</taxon>
        <taxon>Ecdysozoa</taxon>
        <taxon>Nematoda</taxon>
        <taxon>Chromadorea</taxon>
        <taxon>Rhabditida</taxon>
        <taxon>Tylenchina</taxon>
        <taxon>Panagrolaimomorpha</taxon>
        <taxon>Strongyloidoidea</taxon>
        <taxon>Steinernematidae</taxon>
        <taxon>Steinernema</taxon>
    </lineage>
</organism>
<dbReference type="EMBL" id="AZBU02000005">
    <property type="protein sequence ID" value="TKR77199.1"/>
    <property type="molecule type" value="Genomic_DNA"/>
</dbReference>
<keyword evidence="1" id="KW-0808">Transferase</keyword>
<dbReference type="Pfam" id="PF07959">
    <property type="entry name" value="Fucose_pyrophosphorylase"/>
    <property type="match status" value="1"/>
</dbReference>
<dbReference type="GO" id="GO:0042350">
    <property type="term" value="P:GDP-L-fucose biosynthetic process"/>
    <property type="evidence" value="ECO:0007669"/>
    <property type="project" value="UniProtKB-ARBA"/>
</dbReference>
<accession>A0A4U5N409</accession>
<evidence type="ECO:0000313" key="5">
    <source>
        <dbReference type="Proteomes" id="UP000298663"/>
    </source>
</evidence>
<comment type="caution">
    <text evidence="4">The sequence shown here is derived from an EMBL/GenBank/DDBJ whole genome shotgun (WGS) entry which is preliminary data.</text>
</comment>
<evidence type="ECO:0000259" key="3">
    <source>
        <dbReference type="Pfam" id="PF07959"/>
    </source>
</evidence>
<keyword evidence="2" id="KW-0547">Nucleotide-binding</keyword>
<dbReference type="GO" id="GO:0016772">
    <property type="term" value="F:transferase activity, transferring phosphorus-containing groups"/>
    <property type="evidence" value="ECO:0007669"/>
    <property type="project" value="InterPro"/>
</dbReference>
<reference evidence="4 5" key="1">
    <citation type="journal article" date="2015" name="Genome Biol.">
        <title>Comparative genomics of Steinernema reveals deeply conserved gene regulatory networks.</title>
        <authorList>
            <person name="Dillman A.R."/>
            <person name="Macchietto M."/>
            <person name="Porter C.F."/>
            <person name="Rogers A."/>
            <person name="Williams B."/>
            <person name="Antoshechkin I."/>
            <person name="Lee M.M."/>
            <person name="Goodwin Z."/>
            <person name="Lu X."/>
            <person name="Lewis E.E."/>
            <person name="Goodrich-Blair H."/>
            <person name="Stock S.P."/>
            <person name="Adams B.J."/>
            <person name="Sternberg P.W."/>
            <person name="Mortazavi A."/>
        </authorList>
    </citation>
    <scope>NUCLEOTIDE SEQUENCE [LARGE SCALE GENOMIC DNA]</scope>
    <source>
        <strain evidence="4 5">ALL</strain>
    </source>
</reference>
<dbReference type="GO" id="GO:0000166">
    <property type="term" value="F:nucleotide binding"/>
    <property type="evidence" value="ECO:0007669"/>
    <property type="project" value="UniProtKB-KW"/>
</dbReference>
<protein>
    <recommendedName>
        <fullName evidence="3">GDP-fucose pyrophosphorylase domain-containing protein</fullName>
    </recommendedName>
</protein>
<name>A0A4U5N409_STECR</name>
<keyword evidence="5" id="KW-1185">Reference proteome</keyword>
<dbReference type="PANTHER" id="PTHR15045:SF1">
    <property type="entry name" value="FUCOSE-1-PHOSPHATE GUANYLYLTRANSFERASE"/>
    <property type="match status" value="1"/>
</dbReference>
<dbReference type="OrthoDB" id="10062280at2759"/>
<proteinExistence type="predicted"/>
<sequence length="388" mass="43598">MVEKKLESYRKVEEAIENGVVISSSDTLEYFNPKVNLEIDNSSNLVLFGHRSSIEVGEQHGVYVLDKNGQLERVLQKPTREEMRETKAVVEGNRVITDSFYIFRGEFFRTNLLDWADSFSESTEKAEVCCYGDFLRPLGNHPDAEAKAKYIREAMSTNLDLARWRLRFFSLLVCTFGKVKVETVVLPGDDTFFHFGTAKEFSEHISKGSAFQKCISVGNSTIVHSKVSDKHEIPSSSILEYSKIEGDLEIGKNCFVSSIKTTSDVCPKIPPGTTLITIPLINSCFVTVAFETGKNLKEAANEWFGHNFKKPTMLWNAKLFKAEKTSPASLMTTLGSMQDGNLCTQTSEGLMSMSDALTAKDVRKMVDWRQKLRRLSLKSDERASNEGN</sequence>
<reference evidence="4 5" key="2">
    <citation type="journal article" date="2019" name="G3 (Bethesda)">
        <title>Hybrid Assembly of the Genome of the Entomopathogenic Nematode Steinernema carpocapsae Identifies the X-Chromosome.</title>
        <authorList>
            <person name="Serra L."/>
            <person name="Macchietto M."/>
            <person name="Macias-Munoz A."/>
            <person name="McGill C.J."/>
            <person name="Rodriguez I.M."/>
            <person name="Rodriguez B."/>
            <person name="Murad R."/>
            <person name="Mortazavi A."/>
        </authorList>
    </citation>
    <scope>NUCLEOTIDE SEQUENCE [LARGE SCALE GENOMIC DNA]</scope>
    <source>
        <strain evidence="4 5">ALL</strain>
    </source>
</reference>
<gene>
    <name evidence="4" type="ORF">L596_018214</name>
</gene>
<evidence type="ECO:0000256" key="1">
    <source>
        <dbReference type="ARBA" id="ARBA00022679"/>
    </source>
</evidence>
<dbReference type="PANTHER" id="PTHR15045">
    <property type="entry name" value="FUCOSE-1-PHOSPHATE GUANYLYLTRANSFERASE"/>
    <property type="match status" value="1"/>
</dbReference>
<dbReference type="AlphaFoldDB" id="A0A4U5N409"/>